<accession>A0AA38CWC4</accession>
<sequence>MCSDEDSDIPFDNFQFTKIAAIKDAAINANVDVIGVVKVVSETSSIHRPDETKAKKCAISICDASNHSIDITLWGAFCESEGPLLHDLYHGSTGEKLVVALKRVKVTSFN</sequence>
<dbReference type="InterPro" id="IPR031657">
    <property type="entry name" value="REPA_OB_2"/>
</dbReference>
<dbReference type="InterPro" id="IPR012340">
    <property type="entry name" value="NA-bd_OB-fold"/>
</dbReference>
<dbReference type="AlphaFoldDB" id="A0AA38CWC4"/>
<reference evidence="3 4" key="1">
    <citation type="journal article" date="2021" name="Nat. Plants">
        <title>The Taxus genome provides insights into paclitaxel biosynthesis.</title>
        <authorList>
            <person name="Xiong X."/>
            <person name="Gou J."/>
            <person name="Liao Q."/>
            <person name="Li Y."/>
            <person name="Zhou Q."/>
            <person name="Bi G."/>
            <person name="Li C."/>
            <person name="Du R."/>
            <person name="Wang X."/>
            <person name="Sun T."/>
            <person name="Guo L."/>
            <person name="Liang H."/>
            <person name="Lu P."/>
            <person name="Wu Y."/>
            <person name="Zhang Z."/>
            <person name="Ro D.K."/>
            <person name="Shang Y."/>
            <person name="Huang S."/>
            <person name="Yan J."/>
        </authorList>
    </citation>
    <scope>NUCLEOTIDE SEQUENCE [LARGE SCALE GENOMIC DNA]</scope>
    <source>
        <strain evidence="3">Ta-2019</strain>
    </source>
</reference>
<dbReference type="SUPFAM" id="SSF50249">
    <property type="entry name" value="Nucleic acid-binding proteins"/>
    <property type="match status" value="1"/>
</dbReference>
<keyword evidence="4" id="KW-1185">Reference proteome</keyword>
<gene>
    <name evidence="3" type="ORF">KI387_014992</name>
</gene>
<name>A0AA38CWC4_TAXCH</name>
<dbReference type="Pfam" id="PF16900">
    <property type="entry name" value="REPA_OB_2"/>
    <property type="match status" value="1"/>
</dbReference>
<evidence type="ECO:0000313" key="4">
    <source>
        <dbReference type="Proteomes" id="UP000824469"/>
    </source>
</evidence>
<evidence type="ECO:0000313" key="3">
    <source>
        <dbReference type="EMBL" id="KAH9303409.1"/>
    </source>
</evidence>
<keyword evidence="1" id="KW-0238">DNA-binding</keyword>
<protein>
    <recommendedName>
        <fullName evidence="2">Replication protein A OB domain-containing protein</fullName>
    </recommendedName>
</protein>
<proteinExistence type="predicted"/>
<evidence type="ECO:0000256" key="1">
    <source>
        <dbReference type="ARBA" id="ARBA00023125"/>
    </source>
</evidence>
<feature type="domain" description="Replication protein A OB" evidence="2">
    <location>
        <begin position="19"/>
        <end position="110"/>
    </location>
</feature>
<dbReference type="Proteomes" id="UP000824469">
    <property type="component" value="Unassembled WGS sequence"/>
</dbReference>
<dbReference type="Gene3D" id="2.40.50.140">
    <property type="entry name" value="Nucleic acid-binding proteins"/>
    <property type="match status" value="1"/>
</dbReference>
<organism evidence="3 4">
    <name type="scientific">Taxus chinensis</name>
    <name type="common">Chinese yew</name>
    <name type="synonym">Taxus wallichiana var. chinensis</name>
    <dbReference type="NCBI Taxonomy" id="29808"/>
    <lineage>
        <taxon>Eukaryota</taxon>
        <taxon>Viridiplantae</taxon>
        <taxon>Streptophyta</taxon>
        <taxon>Embryophyta</taxon>
        <taxon>Tracheophyta</taxon>
        <taxon>Spermatophyta</taxon>
        <taxon>Pinopsida</taxon>
        <taxon>Pinidae</taxon>
        <taxon>Conifers II</taxon>
        <taxon>Cupressales</taxon>
        <taxon>Taxaceae</taxon>
        <taxon>Taxus</taxon>
    </lineage>
</organism>
<dbReference type="EMBL" id="JAHRHJ020000009">
    <property type="protein sequence ID" value="KAH9303409.1"/>
    <property type="molecule type" value="Genomic_DNA"/>
</dbReference>
<feature type="non-terminal residue" evidence="3">
    <location>
        <position position="110"/>
    </location>
</feature>
<evidence type="ECO:0000259" key="2">
    <source>
        <dbReference type="Pfam" id="PF16900"/>
    </source>
</evidence>
<comment type="caution">
    <text evidence="3">The sequence shown here is derived from an EMBL/GenBank/DDBJ whole genome shotgun (WGS) entry which is preliminary data.</text>
</comment>
<dbReference type="GO" id="GO:0003677">
    <property type="term" value="F:DNA binding"/>
    <property type="evidence" value="ECO:0007669"/>
    <property type="project" value="UniProtKB-KW"/>
</dbReference>